<reference evidence="2 3" key="1">
    <citation type="submission" date="2024-04" db="EMBL/GenBank/DDBJ databases">
        <title>The reference genome of an endangered Asteraceae, Deinandra increscens subsp. villosa, native to the Central Coast of California.</title>
        <authorList>
            <person name="Guilliams M."/>
            <person name="Hasenstab-Lehman K."/>
            <person name="Meyer R."/>
            <person name="Mcevoy S."/>
        </authorList>
    </citation>
    <scope>NUCLEOTIDE SEQUENCE [LARGE SCALE GENOMIC DNA]</scope>
    <source>
        <tissue evidence="2">Leaf</tissue>
    </source>
</reference>
<dbReference type="EMBL" id="JBCNJP010000010">
    <property type="protein sequence ID" value="KAK9072071.1"/>
    <property type="molecule type" value="Genomic_DNA"/>
</dbReference>
<evidence type="ECO:0000256" key="1">
    <source>
        <dbReference type="SAM" id="Phobius"/>
    </source>
</evidence>
<keyword evidence="1" id="KW-0812">Transmembrane</keyword>
<keyword evidence="1" id="KW-0472">Membrane</keyword>
<protein>
    <submittedName>
        <fullName evidence="2">Uncharacterized protein</fullName>
    </submittedName>
</protein>
<evidence type="ECO:0000313" key="3">
    <source>
        <dbReference type="Proteomes" id="UP001408789"/>
    </source>
</evidence>
<proteinExistence type="predicted"/>
<feature type="transmembrane region" description="Helical" evidence="1">
    <location>
        <begin position="226"/>
        <end position="244"/>
    </location>
</feature>
<sequence length="246" mass="28087">MFLSFVFEYAGVNFEIGEEVDVKVVLISFPDYAVNFCNQDFVSIESFRSIYFVRHGCYDGAAYPVLSFVEAQVRIAMGEYKGHGWTTFEDVFPAEATSVEEYLQQVHKMAMIPAVQEAQKDDLRNFSDYMMTVLEVTNKNANSFLIDIVPKESEDFRQFASKINSAAFDNELQSCDDFRSELPTNGLTCFGYDELSSKPLYWLDFQVVGILDRFLLHSTSTVAGDLFSFCCIGFHFLLWISVVLEM</sequence>
<keyword evidence="1" id="KW-1133">Transmembrane helix</keyword>
<dbReference type="Proteomes" id="UP001408789">
    <property type="component" value="Unassembled WGS sequence"/>
</dbReference>
<accession>A0AAP0DBE3</accession>
<keyword evidence="3" id="KW-1185">Reference proteome</keyword>
<evidence type="ECO:0000313" key="2">
    <source>
        <dbReference type="EMBL" id="KAK9072071.1"/>
    </source>
</evidence>
<name>A0AAP0DBE3_9ASTR</name>
<organism evidence="2 3">
    <name type="scientific">Deinandra increscens subsp. villosa</name>
    <dbReference type="NCBI Taxonomy" id="3103831"/>
    <lineage>
        <taxon>Eukaryota</taxon>
        <taxon>Viridiplantae</taxon>
        <taxon>Streptophyta</taxon>
        <taxon>Embryophyta</taxon>
        <taxon>Tracheophyta</taxon>
        <taxon>Spermatophyta</taxon>
        <taxon>Magnoliopsida</taxon>
        <taxon>eudicotyledons</taxon>
        <taxon>Gunneridae</taxon>
        <taxon>Pentapetalae</taxon>
        <taxon>asterids</taxon>
        <taxon>campanulids</taxon>
        <taxon>Asterales</taxon>
        <taxon>Asteraceae</taxon>
        <taxon>Asteroideae</taxon>
        <taxon>Heliantheae alliance</taxon>
        <taxon>Madieae</taxon>
        <taxon>Madiinae</taxon>
        <taxon>Deinandra</taxon>
    </lineage>
</organism>
<dbReference type="AlphaFoldDB" id="A0AAP0DBE3"/>
<comment type="caution">
    <text evidence="2">The sequence shown here is derived from an EMBL/GenBank/DDBJ whole genome shotgun (WGS) entry which is preliminary data.</text>
</comment>
<gene>
    <name evidence="2" type="ORF">SSX86_008503</name>
</gene>